<keyword evidence="11" id="KW-1071">Ligand-gated ion channel</keyword>
<dbReference type="InterPro" id="IPR019594">
    <property type="entry name" value="Glu/Gly-bd"/>
</dbReference>
<evidence type="ECO:0000256" key="14">
    <source>
        <dbReference type="SAM" id="SignalP"/>
    </source>
</evidence>
<evidence type="ECO:0000256" key="7">
    <source>
        <dbReference type="ARBA" id="ARBA00023065"/>
    </source>
</evidence>
<evidence type="ECO:0000256" key="2">
    <source>
        <dbReference type="ARBA" id="ARBA00008685"/>
    </source>
</evidence>
<dbReference type="SMART" id="SM00918">
    <property type="entry name" value="Lig_chan-Glu_bd"/>
    <property type="match status" value="1"/>
</dbReference>
<evidence type="ECO:0000256" key="10">
    <source>
        <dbReference type="ARBA" id="ARBA00023180"/>
    </source>
</evidence>
<keyword evidence="10" id="KW-0325">Glycoprotein</keyword>
<evidence type="ECO:0000259" key="15">
    <source>
        <dbReference type="SMART" id="SM00918"/>
    </source>
</evidence>
<feature type="transmembrane region" description="Helical" evidence="13">
    <location>
        <begin position="406"/>
        <end position="429"/>
    </location>
</feature>
<dbReference type="OrthoDB" id="6506757at2759"/>
<dbReference type="InterPro" id="IPR001320">
    <property type="entry name" value="Iontro_rcpt_C"/>
</dbReference>
<evidence type="ECO:0000256" key="4">
    <source>
        <dbReference type="ARBA" id="ARBA00022475"/>
    </source>
</evidence>
<keyword evidence="5 13" id="KW-0812">Transmembrane</keyword>
<feature type="transmembrane region" description="Helical" evidence="13">
    <location>
        <begin position="583"/>
        <end position="604"/>
    </location>
</feature>
<evidence type="ECO:0000256" key="12">
    <source>
        <dbReference type="ARBA" id="ARBA00023303"/>
    </source>
</evidence>
<evidence type="ECO:0000256" key="9">
    <source>
        <dbReference type="ARBA" id="ARBA00023170"/>
    </source>
</evidence>
<comment type="caution">
    <text evidence="16">The sequence shown here is derived from an EMBL/GenBank/DDBJ whole genome shotgun (WGS) entry which is preliminary data.</text>
</comment>
<comment type="subcellular location">
    <subcellularLocation>
        <location evidence="1">Cell membrane</location>
        <topology evidence="1">Multi-pass membrane protein</topology>
    </subcellularLocation>
</comment>
<evidence type="ECO:0000256" key="3">
    <source>
        <dbReference type="ARBA" id="ARBA00022448"/>
    </source>
</evidence>
<evidence type="ECO:0000256" key="1">
    <source>
        <dbReference type="ARBA" id="ARBA00004651"/>
    </source>
</evidence>
<accession>A0A6G0Y9Q5</accession>
<evidence type="ECO:0000256" key="5">
    <source>
        <dbReference type="ARBA" id="ARBA00022692"/>
    </source>
</evidence>
<feature type="transmembrane region" description="Helical" evidence="13">
    <location>
        <begin position="374"/>
        <end position="394"/>
    </location>
</feature>
<evidence type="ECO:0000256" key="11">
    <source>
        <dbReference type="ARBA" id="ARBA00023286"/>
    </source>
</evidence>
<dbReference type="GO" id="GO:0005886">
    <property type="term" value="C:plasma membrane"/>
    <property type="evidence" value="ECO:0007669"/>
    <property type="project" value="UniProtKB-SubCell"/>
</dbReference>
<sequence length="607" mass="69591">MTMFNTYLRLFTTILVCSPYSRCDSSLLAQCAVQLLNVSNLMRTTVYVTTSPNVTHNFRSELLFTMHQNYKSALLLNEFHVKLFNPNRYILPHAYLVAANNTTDLVDHLDTINVTDASWRPEVNFIIILEKFTELSQRILEPLFQRLWIKNMFKSVLLIPAIDGKAIKAFYWYPFHKRCGEYHTPTLEDLCTRGDNNNSQWTVFDVFEKIIPNTFYNCTVNIVGFNWAPMTLLSNQTPRAMLNGMDVEVVKLMGRIGKVQLEFHEVENNQRWGVKLENGTWNGGFGELSRHRGDFLIGGGILTAERKEMFDSAPARQVIRFPIYTPLPRKLPYWQNMLNVFSGNFWLTLFVVFFLTSGLLWLSGINLPSEKRAFSNCGYCFVISWAIFCSVASGQQPTSVSSKMIFLSWVIYMLHISAVYTSMQLIYIYKPKYEPPMRTVNDVKESGLTICSVPTFIPIAHSMDKDNFNLTEYIPCIDMVASAKRLLKKKDIIILDPEDHFEALISGSIKKVNKVEEVVIVYNIGIFMQKGNPYKDILSKAQIIAYETGLHDKWRRDASPSRPIKKKGNIKVKKLSVDELQGAFIILICGLGISSVIFVFEWLFGSK</sequence>
<keyword evidence="8 13" id="KW-0472">Membrane</keyword>
<dbReference type="Proteomes" id="UP000478052">
    <property type="component" value="Unassembled WGS sequence"/>
</dbReference>
<dbReference type="PANTHER" id="PTHR42643:SF24">
    <property type="entry name" value="IONOTROPIC RECEPTOR 60A"/>
    <property type="match status" value="1"/>
</dbReference>
<keyword evidence="4" id="KW-1003">Cell membrane</keyword>
<keyword evidence="9" id="KW-0675">Receptor</keyword>
<keyword evidence="7" id="KW-0406">Ion transport</keyword>
<dbReference type="GO" id="GO:0015276">
    <property type="term" value="F:ligand-gated monoatomic ion channel activity"/>
    <property type="evidence" value="ECO:0007669"/>
    <property type="project" value="InterPro"/>
</dbReference>
<comment type="similarity">
    <text evidence="2">Belongs to the glutamate-gated ion channel (TC 1.A.10.1) family.</text>
</comment>
<dbReference type="AlphaFoldDB" id="A0A6G0Y9Q5"/>
<keyword evidence="3" id="KW-0813">Transport</keyword>
<name>A0A6G0Y9Q5_APHCR</name>
<dbReference type="Gene3D" id="3.40.190.10">
    <property type="entry name" value="Periplasmic binding protein-like II"/>
    <property type="match status" value="1"/>
</dbReference>
<evidence type="ECO:0000256" key="8">
    <source>
        <dbReference type="ARBA" id="ARBA00023136"/>
    </source>
</evidence>
<feature type="signal peptide" evidence="14">
    <location>
        <begin position="1"/>
        <end position="23"/>
    </location>
</feature>
<keyword evidence="6 13" id="KW-1133">Transmembrane helix</keyword>
<organism evidence="16 17">
    <name type="scientific">Aphis craccivora</name>
    <name type="common">Cowpea aphid</name>
    <dbReference type="NCBI Taxonomy" id="307492"/>
    <lineage>
        <taxon>Eukaryota</taxon>
        <taxon>Metazoa</taxon>
        <taxon>Ecdysozoa</taxon>
        <taxon>Arthropoda</taxon>
        <taxon>Hexapoda</taxon>
        <taxon>Insecta</taxon>
        <taxon>Pterygota</taxon>
        <taxon>Neoptera</taxon>
        <taxon>Paraneoptera</taxon>
        <taxon>Hemiptera</taxon>
        <taxon>Sternorrhyncha</taxon>
        <taxon>Aphidomorpha</taxon>
        <taxon>Aphidoidea</taxon>
        <taxon>Aphididae</taxon>
        <taxon>Aphidini</taxon>
        <taxon>Aphis</taxon>
        <taxon>Aphis</taxon>
    </lineage>
</organism>
<keyword evidence="17" id="KW-1185">Reference proteome</keyword>
<feature type="domain" description="Ionotropic glutamate receptor L-glutamate and glycine-binding" evidence="15">
    <location>
        <begin position="238"/>
        <end position="290"/>
    </location>
</feature>
<protein>
    <recommendedName>
        <fullName evidence="15">Ionotropic glutamate receptor L-glutamate and glycine-binding domain-containing protein</fullName>
    </recommendedName>
</protein>
<dbReference type="SUPFAM" id="SSF53850">
    <property type="entry name" value="Periplasmic binding protein-like II"/>
    <property type="match status" value="1"/>
</dbReference>
<dbReference type="Gene3D" id="1.10.287.70">
    <property type="match status" value="1"/>
</dbReference>
<dbReference type="EMBL" id="VUJU01005286">
    <property type="protein sequence ID" value="KAF0751706.1"/>
    <property type="molecule type" value="Genomic_DNA"/>
</dbReference>
<dbReference type="PANTHER" id="PTHR42643">
    <property type="entry name" value="IONOTROPIC RECEPTOR 20A-RELATED"/>
    <property type="match status" value="1"/>
</dbReference>
<reference evidence="16 17" key="1">
    <citation type="submission" date="2019-08" db="EMBL/GenBank/DDBJ databases">
        <title>Whole genome of Aphis craccivora.</title>
        <authorList>
            <person name="Voronova N.V."/>
            <person name="Shulinski R.S."/>
            <person name="Bandarenka Y.V."/>
            <person name="Zhorov D.G."/>
            <person name="Warner D."/>
        </authorList>
    </citation>
    <scope>NUCLEOTIDE SEQUENCE [LARGE SCALE GENOMIC DNA]</scope>
    <source>
        <strain evidence="16">180601</strain>
        <tissue evidence="16">Whole Body</tissue>
    </source>
</reference>
<feature type="transmembrane region" description="Helical" evidence="13">
    <location>
        <begin position="345"/>
        <end position="362"/>
    </location>
</feature>
<gene>
    <name evidence="16" type="ORF">FWK35_00038403</name>
</gene>
<proteinExistence type="inferred from homology"/>
<evidence type="ECO:0000256" key="13">
    <source>
        <dbReference type="SAM" id="Phobius"/>
    </source>
</evidence>
<evidence type="ECO:0000313" key="16">
    <source>
        <dbReference type="EMBL" id="KAF0751706.1"/>
    </source>
</evidence>
<dbReference type="InterPro" id="IPR052192">
    <property type="entry name" value="Insect_Ionotropic_Sensory_Rcpt"/>
</dbReference>
<evidence type="ECO:0000313" key="17">
    <source>
        <dbReference type="Proteomes" id="UP000478052"/>
    </source>
</evidence>
<keyword evidence="14" id="KW-0732">Signal</keyword>
<dbReference type="GO" id="GO:0050906">
    <property type="term" value="P:detection of stimulus involved in sensory perception"/>
    <property type="evidence" value="ECO:0007669"/>
    <property type="project" value="UniProtKB-ARBA"/>
</dbReference>
<dbReference type="Pfam" id="PF00060">
    <property type="entry name" value="Lig_chan"/>
    <property type="match status" value="1"/>
</dbReference>
<keyword evidence="12" id="KW-0407">Ion channel</keyword>
<feature type="chain" id="PRO_5026057347" description="Ionotropic glutamate receptor L-glutamate and glycine-binding domain-containing protein" evidence="14">
    <location>
        <begin position="24"/>
        <end position="607"/>
    </location>
</feature>
<evidence type="ECO:0000256" key="6">
    <source>
        <dbReference type="ARBA" id="ARBA00022989"/>
    </source>
</evidence>